<dbReference type="InterPro" id="IPR006439">
    <property type="entry name" value="HAD-SF_hydro_IA"/>
</dbReference>
<reference evidence="1" key="2">
    <citation type="submission" date="2021-04" db="EMBL/GenBank/DDBJ databases">
        <authorList>
            <person name="Gilroy R."/>
        </authorList>
    </citation>
    <scope>NUCLEOTIDE SEQUENCE</scope>
    <source>
        <strain evidence="1">CHK183-5548</strain>
    </source>
</reference>
<dbReference type="AlphaFoldDB" id="A0A9D2PBS8"/>
<name>A0A9D2PBS8_9FIRM</name>
<dbReference type="NCBIfam" id="TIGR01549">
    <property type="entry name" value="HAD-SF-IA-v1"/>
    <property type="match status" value="1"/>
</dbReference>
<dbReference type="InterPro" id="IPR052550">
    <property type="entry name" value="Pyrimidine_5'-ntase_YjjG"/>
</dbReference>
<dbReference type="Gene3D" id="3.40.50.1000">
    <property type="entry name" value="HAD superfamily/HAD-like"/>
    <property type="match status" value="1"/>
</dbReference>
<dbReference type="InterPro" id="IPR036412">
    <property type="entry name" value="HAD-like_sf"/>
</dbReference>
<dbReference type="Pfam" id="PF00702">
    <property type="entry name" value="Hydrolase"/>
    <property type="match status" value="1"/>
</dbReference>
<dbReference type="NCBIfam" id="TIGR02254">
    <property type="entry name" value="YjjG_YfnB"/>
    <property type="match status" value="1"/>
</dbReference>
<protein>
    <submittedName>
        <fullName evidence="1">YjjG family noncanonical pyrimidine nucleotidase</fullName>
    </submittedName>
</protein>
<organism evidence="1 2">
    <name type="scientific">Candidatus Lachnoclostridium pullistercoris</name>
    <dbReference type="NCBI Taxonomy" id="2838632"/>
    <lineage>
        <taxon>Bacteria</taxon>
        <taxon>Bacillati</taxon>
        <taxon>Bacillota</taxon>
        <taxon>Clostridia</taxon>
        <taxon>Lachnospirales</taxon>
        <taxon>Lachnospiraceae</taxon>
    </lineage>
</organism>
<evidence type="ECO:0000313" key="1">
    <source>
        <dbReference type="EMBL" id="HJC47860.1"/>
    </source>
</evidence>
<dbReference type="EMBL" id="DWWL01000046">
    <property type="protein sequence ID" value="HJC47860.1"/>
    <property type="molecule type" value="Genomic_DNA"/>
</dbReference>
<dbReference type="SUPFAM" id="SSF56784">
    <property type="entry name" value="HAD-like"/>
    <property type="match status" value="1"/>
</dbReference>
<dbReference type="Proteomes" id="UP000823883">
    <property type="component" value="Unassembled WGS sequence"/>
</dbReference>
<proteinExistence type="predicted"/>
<sequence length="230" mass="26022">MKIRALMIDIDGTLLDFRQSEVLGISAIMEHYDVTPTPELAAHYHDVNQSFWQKYENGEITRAQINEGRYPAFFGELGVEVDPDVCEEIYQSFVNNRLVPVDGALDMLRSLAGKYLLYAASNGYSVKQRDRLRKAGMISYFNDIFVSEETGSQKPQKEFFDYCFARMPSDLKRDEVMILGDGLTSDMKGGNNAGIHTCWLNACGETNTAGVSIDREVHSLKEFCEFLQNL</sequence>
<evidence type="ECO:0000313" key="2">
    <source>
        <dbReference type="Proteomes" id="UP000823883"/>
    </source>
</evidence>
<gene>
    <name evidence="1" type="ORF">IAA04_07395</name>
</gene>
<dbReference type="InterPro" id="IPR011951">
    <property type="entry name" value="HAD-SF_hydro_IA_YjjG/PynA"/>
</dbReference>
<reference evidence="1" key="1">
    <citation type="journal article" date="2021" name="PeerJ">
        <title>Extensive microbial diversity within the chicken gut microbiome revealed by metagenomics and culture.</title>
        <authorList>
            <person name="Gilroy R."/>
            <person name="Ravi A."/>
            <person name="Getino M."/>
            <person name="Pursley I."/>
            <person name="Horton D.L."/>
            <person name="Alikhan N.F."/>
            <person name="Baker D."/>
            <person name="Gharbi K."/>
            <person name="Hall N."/>
            <person name="Watson M."/>
            <person name="Adriaenssens E.M."/>
            <person name="Foster-Nyarko E."/>
            <person name="Jarju S."/>
            <person name="Secka A."/>
            <person name="Antonio M."/>
            <person name="Oren A."/>
            <person name="Chaudhuri R.R."/>
            <person name="La Ragione R."/>
            <person name="Hildebrand F."/>
            <person name="Pallen M.J."/>
        </authorList>
    </citation>
    <scope>NUCLEOTIDE SEQUENCE</scope>
    <source>
        <strain evidence="1">CHK183-5548</strain>
    </source>
</reference>
<comment type="caution">
    <text evidence="1">The sequence shown here is derived from an EMBL/GenBank/DDBJ whole genome shotgun (WGS) entry which is preliminary data.</text>
</comment>
<dbReference type="InterPro" id="IPR023198">
    <property type="entry name" value="PGP-like_dom2"/>
</dbReference>
<dbReference type="PANTHER" id="PTHR47478">
    <property type="match status" value="1"/>
</dbReference>
<dbReference type="SFLD" id="SFLDS00003">
    <property type="entry name" value="Haloacid_Dehalogenase"/>
    <property type="match status" value="1"/>
</dbReference>
<dbReference type="GO" id="GO:0008253">
    <property type="term" value="F:5'-nucleotidase activity"/>
    <property type="evidence" value="ECO:0007669"/>
    <property type="project" value="InterPro"/>
</dbReference>
<dbReference type="Gene3D" id="1.10.150.240">
    <property type="entry name" value="Putative phosphatase, domain 2"/>
    <property type="match status" value="1"/>
</dbReference>
<dbReference type="SFLD" id="SFLDG01129">
    <property type="entry name" value="C1.5:_HAD__Beta-PGM__Phosphata"/>
    <property type="match status" value="1"/>
</dbReference>
<dbReference type="PANTHER" id="PTHR47478:SF1">
    <property type="entry name" value="PYRIMIDINE 5'-NUCLEOTIDASE YJJG"/>
    <property type="match status" value="1"/>
</dbReference>
<dbReference type="InterPro" id="IPR023214">
    <property type="entry name" value="HAD_sf"/>
</dbReference>
<accession>A0A9D2PBS8</accession>